<dbReference type="Pfam" id="PF06013">
    <property type="entry name" value="WXG100"/>
    <property type="match status" value="1"/>
</dbReference>
<sequence length="133" mass="13302">MVIRVTEPASAAFVPAPAAAAASGVPGVPGGAAQFGATLDVMAQAAAHVGTVNEEIAALLATLLAQLEPIAATWKGAASSAFQSLHQRWNADARKLNAALGGISESLSGTHRRYSAAEESNTTAVNRVAGLIG</sequence>
<proteinExistence type="predicted"/>
<keyword evidence="2" id="KW-1185">Reference proteome</keyword>
<dbReference type="InterPro" id="IPR010310">
    <property type="entry name" value="T7SS_ESAT-6-like"/>
</dbReference>
<protein>
    <recommendedName>
        <fullName evidence="3">ESAT-6-like protein</fullName>
    </recommendedName>
</protein>
<evidence type="ECO:0008006" key="3">
    <source>
        <dbReference type="Google" id="ProtNLM"/>
    </source>
</evidence>
<evidence type="ECO:0000313" key="2">
    <source>
        <dbReference type="Proteomes" id="UP001499854"/>
    </source>
</evidence>
<evidence type="ECO:0000313" key="1">
    <source>
        <dbReference type="EMBL" id="GAA1962054.1"/>
    </source>
</evidence>
<gene>
    <name evidence="1" type="ORF">GCM10009838_18540</name>
</gene>
<dbReference type="Gene3D" id="1.10.287.1060">
    <property type="entry name" value="ESAT-6-like"/>
    <property type="match status" value="1"/>
</dbReference>
<organism evidence="1 2">
    <name type="scientific">Catenulispora subtropica</name>
    <dbReference type="NCBI Taxonomy" id="450798"/>
    <lineage>
        <taxon>Bacteria</taxon>
        <taxon>Bacillati</taxon>
        <taxon>Actinomycetota</taxon>
        <taxon>Actinomycetes</taxon>
        <taxon>Catenulisporales</taxon>
        <taxon>Catenulisporaceae</taxon>
        <taxon>Catenulispora</taxon>
    </lineage>
</organism>
<dbReference type="SUPFAM" id="SSF140453">
    <property type="entry name" value="EsxAB dimer-like"/>
    <property type="match status" value="1"/>
</dbReference>
<dbReference type="EMBL" id="BAAAQM010000008">
    <property type="protein sequence ID" value="GAA1962054.1"/>
    <property type="molecule type" value="Genomic_DNA"/>
</dbReference>
<comment type="caution">
    <text evidence="1">The sequence shown here is derived from an EMBL/GenBank/DDBJ whole genome shotgun (WGS) entry which is preliminary data.</text>
</comment>
<dbReference type="Proteomes" id="UP001499854">
    <property type="component" value="Unassembled WGS sequence"/>
</dbReference>
<dbReference type="NCBIfam" id="TIGR03930">
    <property type="entry name" value="WXG100_ESAT6"/>
    <property type="match status" value="1"/>
</dbReference>
<accession>A0ABP5CD16</accession>
<reference evidence="2" key="1">
    <citation type="journal article" date="2019" name="Int. J. Syst. Evol. Microbiol.">
        <title>The Global Catalogue of Microorganisms (GCM) 10K type strain sequencing project: providing services to taxonomists for standard genome sequencing and annotation.</title>
        <authorList>
            <consortium name="The Broad Institute Genomics Platform"/>
            <consortium name="The Broad Institute Genome Sequencing Center for Infectious Disease"/>
            <person name="Wu L."/>
            <person name="Ma J."/>
        </authorList>
    </citation>
    <scope>NUCLEOTIDE SEQUENCE [LARGE SCALE GENOMIC DNA]</scope>
    <source>
        <strain evidence="2">JCM 16013</strain>
    </source>
</reference>
<dbReference type="InterPro" id="IPR036689">
    <property type="entry name" value="ESAT-6-like_sf"/>
</dbReference>
<name>A0ABP5CD16_9ACTN</name>